<comment type="caution">
    <text evidence="2">The sequence shown here is derived from an EMBL/GenBank/DDBJ whole genome shotgun (WGS) entry which is preliminary data.</text>
</comment>
<keyword evidence="1" id="KW-0732">Signal</keyword>
<dbReference type="Proteomes" id="UP000825935">
    <property type="component" value="Chromosome 31"/>
</dbReference>
<protein>
    <submittedName>
        <fullName evidence="2">Uncharacterized protein</fullName>
    </submittedName>
</protein>
<evidence type="ECO:0000256" key="1">
    <source>
        <dbReference type="SAM" id="SignalP"/>
    </source>
</evidence>
<evidence type="ECO:0000313" key="2">
    <source>
        <dbReference type="EMBL" id="KAH7289171.1"/>
    </source>
</evidence>
<organism evidence="2 3">
    <name type="scientific">Ceratopteris richardii</name>
    <name type="common">Triangle waterfern</name>
    <dbReference type="NCBI Taxonomy" id="49495"/>
    <lineage>
        <taxon>Eukaryota</taxon>
        <taxon>Viridiplantae</taxon>
        <taxon>Streptophyta</taxon>
        <taxon>Embryophyta</taxon>
        <taxon>Tracheophyta</taxon>
        <taxon>Polypodiopsida</taxon>
        <taxon>Polypodiidae</taxon>
        <taxon>Polypodiales</taxon>
        <taxon>Pteridineae</taxon>
        <taxon>Pteridaceae</taxon>
        <taxon>Parkerioideae</taxon>
        <taxon>Ceratopteris</taxon>
    </lineage>
</organism>
<proteinExistence type="predicted"/>
<dbReference type="EMBL" id="CM035436">
    <property type="protein sequence ID" value="KAH7289171.1"/>
    <property type="molecule type" value="Genomic_DNA"/>
</dbReference>
<evidence type="ECO:0000313" key="3">
    <source>
        <dbReference type="Proteomes" id="UP000825935"/>
    </source>
</evidence>
<dbReference type="AlphaFoldDB" id="A0A8T2R0D2"/>
<reference evidence="2" key="1">
    <citation type="submission" date="2021-08" db="EMBL/GenBank/DDBJ databases">
        <title>WGS assembly of Ceratopteris richardii.</title>
        <authorList>
            <person name="Marchant D.B."/>
            <person name="Chen G."/>
            <person name="Jenkins J."/>
            <person name="Shu S."/>
            <person name="Leebens-Mack J."/>
            <person name="Grimwood J."/>
            <person name="Schmutz J."/>
            <person name="Soltis P."/>
            <person name="Soltis D."/>
            <person name="Chen Z.-H."/>
        </authorList>
    </citation>
    <scope>NUCLEOTIDE SEQUENCE</scope>
    <source>
        <strain evidence="2">Whitten #5841</strain>
        <tissue evidence="2">Leaf</tissue>
    </source>
</reference>
<feature type="chain" id="PRO_5035868466" evidence="1">
    <location>
        <begin position="17"/>
        <end position="104"/>
    </location>
</feature>
<name>A0A8T2R0D2_CERRI</name>
<gene>
    <name evidence="2" type="ORF">KP509_31G061600</name>
</gene>
<sequence>MGFCCLMLRIIYVVHCCRKILKANGQWKLLNKNDTAGRVDPMVMHIVNRKEQTLGTWTLFQMHVEINLRTKDNIRAEFKKRKTCVFQFFASYLRSDSLMCISYF</sequence>
<feature type="signal peptide" evidence="1">
    <location>
        <begin position="1"/>
        <end position="16"/>
    </location>
</feature>
<keyword evidence="3" id="KW-1185">Reference proteome</keyword>
<accession>A0A8T2R0D2</accession>